<dbReference type="Proteomes" id="UP001243989">
    <property type="component" value="Unassembled WGS sequence"/>
</dbReference>
<comment type="caution">
    <text evidence="1">The sequence shown here is derived from an EMBL/GenBank/DDBJ whole genome shotgun (WGS) entry which is preliminary data.</text>
</comment>
<dbReference type="GeneID" id="85466591"/>
<protein>
    <submittedName>
        <fullName evidence="1">Uncharacterized protein</fullName>
    </submittedName>
</protein>
<organism evidence="1 2">
    <name type="scientific">Colletotrichum phormii</name>
    <dbReference type="NCBI Taxonomy" id="359342"/>
    <lineage>
        <taxon>Eukaryota</taxon>
        <taxon>Fungi</taxon>
        <taxon>Dikarya</taxon>
        <taxon>Ascomycota</taxon>
        <taxon>Pezizomycotina</taxon>
        <taxon>Sordariomycetes</taxon>
        <taxon>Hypocreomycetidae</taxon>
        <taxon>Glomerellales</taxon>
        <taxon>Glomerellaceae</taxon>
        <taxon>Colletotrichum</taxon>
        <taxon>Colletotrichum acutatum species complex</taxon>
    </lineage>
</organism>
<dbReference type="EMBL" id="JAHMHQ010000001">
    <property type="protein sequence ID" value="KAK1655956.1"/>
    <property type="molecule type" value="Genomic_DNA"/>
</dbReference>
<keyword evidence="2" id="KW-1185">Reference proteome</keyword>
<name>A0AAJ0A3T9_9PEZI</name>
<sequence length="213" mass="24274">MSHTSWFQIPNRRIDVSIVLGEIPLLSFVTTTNGTRHALSLQPVSTTGQWSLPLADVPTTYQQRTNTPPAAFIWQSTPPIFDLHIRADSFVRNAIQCQIRGPFGCFNAHLLRGRQAYQGADVTCHLGDEMRGRSAAIERKKMTCHMDYISRRKASLLAHSIHPLLRSRYSTVIRSGRARNVVKPWKRAAIFSQGCSIRNLRNFERLCCREFRP</sequence>
<gene>
    <name evidence="1" type="ORF">BDP81DRAFT_13012</name>
</gene>
<dbReference type="RefSeq" id="XP_060452000.1">
    <property type="nucleotide sequence ID" value="XM_060581729.1"/>
</dbReference>
<evidence type="ECO:0000313" key="2">
    <source>
        <dbReference type="Proteomes" id="UP001243989"/>
    </source>
</evidence>
<accession>A0AAJ0A3T9</accession>
<reference evidence="1" key="1">
    <citation type="submission" date="2021-06" db="EMBL/GenBank/DDBJ databases">
        <title>Comparative genomics, transcriptomics and evolutionary studies reveal genomic signatures of adaptation to plant cell wall in hemibiotrophic fungi.</title>
        <authorList>
            <consortium name="DOE Joint Genome Institute"/>
            <person name="Baroncelli R."/>
            <person name="Diaz J.F."/>
            <person name="Benocci T."/>
            <person name="Peng M."/>
            <person name="Battaglia E."/>
            <person name="Haridas S."/>
            <person name="Andreopoulos W."/>
            <person name="Labutti K."/>
            <person name="Pangilinan J."/>
            <person name="Floch G.L."/>
            <person name="Makela M.R."/>
            <person name="Henrissat B."/>
            <person name="Grigoriev I.V."/>
            <person name="Crouch J.A."/>
            <person name="De Vries R.P."/>
            <person name="Sukno S.A."/>
            <person name="Thon M.R."/>
        </authorList>
    </citation>
    <scope>NUCLEOTIDE SEQUENCE</scope>
    <source>
        <strain evidence="1">CBS 102054</strain>
    </source>
</reference>
<dbReference type="AlphaFoldDB" id="A0AAJ0A3T9"/>
<proteinExistence type="predicted"/>
<evidence type="ECO:0000313" key="1">
    <source>
        <dbReference type="EMBL" id="KAK1655956.1"/>
    </source>
</evidence>